<reference evidence="1" key="1">
    <citation type="submission" date="2022-08" db="EMBL/GenBank/DDBJ databases">
        <title>Genome Sequence of Fusarium decemcellulare.</title>
        <authorList>
            <person name="Buettner E."/>
        </authorList>
    </citation>
    <scope>NUCLEOTIDE SEQUENCE</scope>
    <source>
        <strain evidence="1">Babe19</strain>
    </source>
</reference>
<keyword evidence="2" id="KW-1185">Reference proteome</keyword>
<sequence>MAPQVWLITGSTSGIGAALIDHLIARGDKVIASGRKVQERLGHLQSERLALLELDITADLTEIQTKIRKAWDIFGNIDVLMNNAGMSALKSVEESE</sequence>
<protein>
    <submittedName>
        <fullName evidence="1">Uncharacterized protein</fullName>
    </submittedName>
</protein>
<organism evidence="1 2">
    <name type="scientific">Fusarium decemcellulare</name>
    <dbReference type="NCBI Taxonomy" id="57161"/>
    <lineage>
        <taxon>Eukaryota</taxon>
        <taxon>Fungi</taxon>
        <taxon>Dikarya</taxon>
        <taxon>Ascomycota</taxon>
        <taxon>Pezizomycotina</taxon>
        <taxon>Sordariomycetes</taxon>
        <taxon>Hypocreomycetidae</taxon>
        <taxon>Hypocreales</taxon>
        <taxon>Nectriaceae</taxon>
        <taxon>Fusarium</taxon>
        <taxon>Fusarium decemcellulare species complex</taxon>
    </lineage>
</organism>
<dbReference type="EMBL" id="JANRMS010003141">
    <property type="protein sequence ID" value="KAJ3519488.1"/>
    <property type="molecule type" value="Genomic_DNA"/>
</dbReference>
<accession>A0ACC1RKT7</accession>
<gene>
    <name evidence="1" type="ORF">NM208_g14109</name>
</gene>
<evidence type="ECO:0000313" key="2">
    <source>
        <dbReference type="Proteomes" id="UP001148629"/>
    </source>
</evidence>
<name>A0ACC1RKT7_9HYPO</name>
<dbReference type="Proteomes" id="UP001148629">
    <property type="component" value="Unassembled WGS sequence"/>
</dbReference>
<proteinExistence type="predicted"/>
<evidence type="ECO:0000313" key="1">
    <source>
        <dbReference type="EMBL" id="KAJ3519488.1"/>
    </source>
</evidence>
<comment type="caution">
    <text evidence="1">The sequence shown here is derived from an EMBL/GenBank/DDBJ whole genome shotgun (WGS) entry which is preliminary data.</text>
</comment>